<dbReference type="OMA" id="TINGQWH"/>
<evidence type="ECO:0000259" key="9">
    <source>
        <dbReference type="PROSITE" id="PS50994"/>
    </source>
</evidence>
<dbReference type="PROSITE" id="PS50878">
    <property type="entry name" value="RT_POL"/>
    <property type="match status" value="1"/>
</dbReference>
<keyword evidence="3" id="KW-0548">Nucleotidyltransferase</keyword>
<protein>
    <recommendedName>
        <fullName evidence="1">RNA-directed DNA polymerase</fullName>
        <ecNumber evidence="1">2.7.7.49</ecNumber>
    </recommendedName>
</protein>
<dbReference type="Gene3D" id="3.10.20.370">
    <property type="match status" value="1"/>
</dbReference>
<dbReference type="InterPro" id="IPR001584">
    <property type="entry name" value="Integrase_cat-core"/>
</dbReference>
<proteinExistence type="predicted"/>
<dbReference type="KEGG" id="spu:105437953"/>
<dbReference type="PANTHER" id="PTHR37984:SF11">
    <property type="entry name" value="INTEGRASE CATALYTIC DOMAIN-CONTAINING PROTEIN"/>
    <property type="match status" value="1"/>
</dbReference>
<feature type="domain" description="Reverse transcriptase" evidence="8">
    <location>
        <begin position="217"/>
        <end position="396"/>
    </location>
</feature>
<dbReference type="InterPro" id="IPR043502">
    <property type="entry name" value="DNA/RNA_pol_sf"/>
</dbReference>
<dbReference type="Proteomes" id="UP000007110">
    <property type="component" value="Unassembled WGS sequence"/>
</dbReference>
<dbReference type="InterPro" id="IPR036397">
    <property type="entry name" value="RNaseH_sf"/>
</dbReference>
<keyword evidence="11" id="KW-1185">Reference proteome</keyword>
<dbReference type="RefSeq" id="XP_030834513.1">
    <property type="nucleotide sequence ID" value="XM_030978653.1"/>
</dbReference>
<dbReference type="InParanoid" id="A0A7M7SVI6"/>
<evidence type="ECO:0000256" key="3">
    <source>
        <dbReference type="ARBA" id="ARBA00022695"/>
    </source>
</evidence>
<dbReference type="AlphaFoldDB" id="A0A7M7SVI6"/>
<dbReference type="Gene3D" id="3.30.420.10">
    <property type="entry name" value="Ribonuclease H-like superfamily/Ribonuclease H"/>
    <property type="match status" value="1"/>
</dbReference>
<keyword evidence="5" id="KW-0255">Endonuclease</keyword>
<keyword evidence="2" id="KW-0808">Transferase</keyword>
<dbReference type="CDD" id="cd09274">
    <property type="entry name" value="RNase_HI_RT_Ty3"/>
    <property type="match status" value="1"/>
</dbReference>
<evidence type="ECO:0000256" key="6">
    <source>
        <dbReference type="ARBA" id="ARBA00022801"/>
    </source>
</evidence>
<evidence type="ECO:0000256" key="4">
    <source>
        <dbReference type="ARBA" id="ARBA00022722"/>
    </source>
</evidence>
<evidence type="ECO:0000313" key="11">
    <source>
        <dbReference type="Proteomes" id="UP000007110"/>
    </source>
</evidence>
<dbReference type="FunFam" id="3.30.420.10:FF:000215">
    <property type="entry name" value="Polyprotein of viral origin, putative"/>
    <property type="match status" value="1"/>
</dbReference>
<evidence type="ECO:0000256" key="7">
    <source>
        <dbReference type="ARBA" id="ARBA00022918"/>
    </source>
</evidence>
<dbReference type="InterPro" id="IPR043128">
    <property type="entry name" value="Rev_trsase/Diguanyl_cyclase"/>
</dbReference>
<dbReference type="GO" id="GO:0003676">
    <property type="term" value="F:nucleic acid binding"/>
    <property type="evidence" value="ECO:0007669"/>
    <property type="project" value="InterPro"/>
</dbReference>
<dbReference type="GeneID" id="105437953"/>
<dbReference type="EC" id="2.7.7.49" evidence="1"/>
<dbReference type="Pfam" id="PF17921">
    <property type="entry name" value="Integrase_H2C2"/>
    <property type="match status" value="1"/>
</dbReference>
<dbReference type="PANTHER" id="PTHR37984">
    <property type="entry name" value="PROTEIN CBG26694"/>
    <property type="match status" value="1"/>
</dbReference>
<dbReference type="InterPro" id="IPR021109">
    <property type="entry name" value="Peptidase_aspartic_dom_sf"/>
</dbReference>
<dbReference type="FunFam" id="2.40.70.10:FF:000248">
    <property type="entry name" value="Uncharacterized protein"/>
    <property type="match status" value="1"/>
</dbReference>
<dbReference type="InterPro" id="IPR000477">
    <property type="entry name" value="RT_dom"/>
</dbReference>
<accession>A0A7M7SVI6</accession>
<dbReference type="Gene3D" id="3.10.10.10">
    <property type="entry name" value="HIV Type 1 Reverse Transcriptase, subunit A, domain 1"/>
    <property type="match status" value="1"/>
</dbReference>
<dbReference type="OrthoDB" id="775972at2759"/>
<dbReference type="FunFam" id="1.10.340.70:FF:000003">
    <property type="entry name" value="Protein CBG25708"/>
    <property type="match status" value="1"/>
</dbReference>
<dbReference type="EnsemblMetazoa" id="XM_030978653">
    <property type="protein sequence ID" value="XP_030834513"/>
    <property type="gene ID" value="LOC105437953"/>
</dbReference>
<dbReference type="CDD" id="cd01647">
    <property type="entry name" value="RT_LTR"/>
    <property type="match status" value="1"/>
</dbReference>
<dbReference type="FunFam" id="3.30.70.270:FF:000026">
    <property type="entry name" value="Transposon Ty3-G Gag-Pol polyprotein"/>
    <property type="match status" value="1"/>
</dbReference>
<feature type="domain" description="Integrase catalytic" evidence="9">
    <location>
        <begin position="761"/>
        <end position="914"/>
    </location>
</feature>
<dbReference type="GO" id="GO:0015074">
    <property type="term" value="P:DNA integration"/>
    <property type="evidence" value="ECO:0007669"/>
    <property type="project" value="InterPro"/>
</dbReference>
<evidence type="ECO:0000256" key="2">
    <source>
        <dbReference type="ARBA" id="ARBA00022679"/>
    </source>
</evidence>
<dbReference type="InterPro" id="IPR012337">
    <property type="entry name" value="RNaseH-like_sf"/>
</dbReference>
<keyword evidence="7" id="KW-0695">RNA-directed DNA polymerase</keyword>
<evidence type="ECO:0000259" key="8">
    <source>
        <dbReference type="PROSITE" id="PS50878"/>
    </source>
</evidence>
<keyword evidence="4" id="KW-0540">Nuclease</keyword>
<dbReference type="Gene3D" id="3.30.70.270">
    <property type="match status" value="2"/>
</dbReference>
<evidence type="ECO:0000256" key="5">
    <source>
        <dbReference type="ARBA" id="ARBA00022759"/>
    </source>
</evidence>
<dbReference type="GO" id="GO:0004519">
    <property type="term" value="F:endonuclease activity"/>
    <property type="evidence" value="ECO:0007669"/>
    <property type="project" value="UniProtKB-KW"/>
</dbReference>
<dbReference type="SUPFAM" id="SSF50630">
    <property type="entry name" value="Acid proteases"/>
    <property type="match status" value="1"/>
</dbReference>
<dbReference type="InterPro" id="IPR041588">
    <property type="entry name" value="Integrase_H2C2"/>
</dbReference>
<dbReference type="SUPFAM" id="SSF53098">
    <property type="entry name" value="Ribonuclease H-like"/>
    <property type="match status" value="1"/>
</dbReference>
<dbReference type="Pfam" id="PF00078">
    <property type="entry name" value="RVT_1"/>
    <property type="match status" value="1"/>
</dbReference>
<dbReference type="PROSITE" id="PS50994">
    <property type="entry name" value="INTEGRASE"/>
    <property type="match status" value="1"/>
</dbReference>
<dbReference type="FunFam" id="3.10.20.370:FF:000001">
    <property type="entry name" value="Retrovirus-related Pol polyprotein from transposon 17.6-like protein"/>
    <property type="match status" value="1"/>
</dbReference>
<reference evidence="11" key="1">
    <citation type="submission" date="2015-02" db="EMBL/GenBank/DDBJ databases">
        <title>Genome sequencing for Strongylocentrotus purpuratus.</title>
        <authorList>
            <person name="Murali S."/>
            <person name="Liu Y."/>
            <person name="Vee V."/>
            <person name="English A."/>
            <person name="Wang M."/>
            <person name="Skinner E."/>
            <person name="Han Y."/>
            <person name="Muzny D.M."/>
            <person name="Worley K.C."/>
            <person name="Gibbs R.A."/>
        </authorList>
    </citation>
    <scope>NUCLEOTIDE SEQUENCE</scope>
</reference>
<dbReference type="Pfam" id="PF00665">
    <property type="entry name" value="rve"/>
    <property type="match status" value="1"/>
</dbReference>
<dbReference type="GO" id="GO:0016787">
    <property type="term" value="F:hydrolase activity"/>
    <property type="evidence" value="ECO:0007669"/>
    <property type="project" value="UniProtKB-KW"/>
</dbReference>
<name>A0A7M7SVI6_STRPU</name>
<sequence>MNHFASVCRNGKPVKSVSDDNATSLPSADTSQNPVDTIHEYMFAVSNTKPPTHVGITIDGIRCSMIIDSGCSRNIIDEPTYKKLNVSLKKSSIRLFPYGSKTPLSVLGVFTGSLESQRKTTAAEIYVVKGSYGCLLGRSTAEDLNLIIINDTANAVNAENDYTSAYPNLWSGVGKLKDKKVKLNIDTSVPPVAQRFRSTPFHLRKQIEKQLAELQDADIIEDATGPTPWVSPIVAVPKPNDPQNVRICVDMRAANKAVIRERHLTPTMDEIITELNGSKVFSKLDLKSGYHQLELEPESRYITTFATHVGLKRYKRLNFGISSASEVFQNAIRQTLEGIPGVLNVSDDILVHAPDEASHNERLNTLFQRLQEQGLTLNTQKCQFNKTTISFFGLVFSAEGASPDSDKVDAIHQAARPQNAQEVRSLLGMASYSSRFIPNLATITAPLRSLMTKGVKFEWNQEHEAALKALKDSISKSAVSSYFDTAKRTILYVDASPVGLGAMLTQEGSTIIYASRSLTPTEQRYSQIEREALGIAWGVHRLHTYLFGRNFTVVTDHKPLIPIFGKPKIVPSARIANWMLKLQHYDMDVIHAPGKTNPADYISRHPCSDSASTPMPDVEAYINFVAHHAAPKTASLDDIRSETARDSALQATIEAYRSGKWENLKGSHRAMWNVRNEIAVTEDDIVLRDKRIVIPEALHKRIIDIAHESHPGIVRTKALLRSKVWFESLDSKVESLVKDCHVCQTVRDIRTPLEPLKMSQMPPGPWQNLSIDFCGPLPTGEYLMVLIDEFSRYPVVEVVGSVSARAVIPVLDKVLSVFGFPKVLKSDNGSPFNSSSFADYASHCGFQHRRITPHWPRANAQAEAFNKPLITAVRAAHLEGKNRKQQLYIYLRQYRATPHSSTRVSPFRLMFNREPVTRLPEVDVAHDNTSSMVNDEIAASHSNAIANDHVAKAKQKSYADKRLHTV</sequence>
<dbReference type="Pfam" id="PF17917">
    <property type="entry name" value="RT_RNaseH"/>
    <property type="match status" value="1"/>
</dbReference>
<reference evidence="10" key="2">
    <citation type="submission" date="2021-01" db="UniProtKB">
        <authorList>
            <consortium name="EnsemblMetazoa"/>
        </authorList>
    </citation>
    <scope>IDENTIFICATION</scope>
</reference>
<dbReference type="Gene3D" id="2.40.70.10">
    <property type="entry name" value="Acid Proteases"/>
    <property type="match status" value="1"/>
</dbReference>
<dbReference type="SUPFAM" id="SSF56672">
    <property type="entry name" value="DNA/RNA polymerases"/>
    <property type="match status" value="1"/>
</dbReference>
<dbReference type="GO" id="GO:0003964">
    <property type="term" value="F:RNA-directed DNA polymerase activity"/>
    <property type="evidence" value="ECO:0007669"/>
    <property type="project" value="UniProtKB-KW"/>
</dbReference>
<organism evidence="10 11">
    <name type="scientific">Strongylocentrotus purpuratus</name>
    <name type="common">Purple sea urchin</name>
    <dbReference type="NCBI Taxonomy" id="7668"/>
    <lineage>
        <taxon>Eukaryota</taxon>
        <taxon>Metazoa</taxon>
        <taxon>Echinodermata</taxon>
        <taxon>Eleutherozoa</taxon>
        <taxon>Echinozoa</taxon>
        <taxon>Echinoidea</taxon>
        <taxon>Euechinoidea</taxon>
        <taxon>Echinacea</taxon>
        <taxon>Camarodonta</taxon>
        <taxon>Echinidea</taxon>
        <taxon>Strongylocentrotidae</taxon>
        <taxon>Strongylocentrotus</taxon>
    </lineage>
</organism>
<keyword evidence="6" id="KW-0378">Hydrolase</keyword>
<evidence type="ECO:0000313" key="10">
    <source>
        <dbReference type="EnsemblMetazoa" id="XP_030834513"/>
    </source>
</evidence>
<dbReference type="InterPro" id="IPR041373">
    <property type="entry name" value="RT_RNaseH"/>
</dbReference>
<evidence type="ECO:0000256" key="1">
    <source>
        <dbReference type="ARBA" id="ARBA00012493"/>
    </source>
</evidence>
<dbReference type="Gene3D" id="1.10.340.70">
    <property type="match status" value="1"/>
</dbReference>
<dbReference type="InterPro" id="IPR050951">
    <property type="entry name" value="Retrovirus_Pol_polyprotein"/>
</dbReference>